<dbReference type="Gene3D" id="3.50.50.60">
    <property type="entry name" value="FAD/NAD(P)-binding domain"/>
    <property type="match status" value="1"/>
</dbReference>
<accession>A0A926HZH8</accession>
<dbReference type="Proteomes" id="UP000611762">
    <property type="component" value="Unassembled WGS sequence"/>
</dbReference>
<dbReference type="GO" id="GO:0051539">
    <property type="term" value="F:4 iron, 4 sulfur cluster binding"/>
    <property type="evidence" value="ECO:0007669"/>
    <property type="project" value="UniProtKB-KW"/>
</dbReference>
<dbReference type="InterPro" id="IPR036188">
    <property type="entry name" value="FAD/NAD-bd_sf"/>
</dbReference>
<organism evidence="6 7">
    <name type="scientific">Congzhengia minquanensis</name>
    <dbReference type="NCBI Taxonomy" id="2763657"/>
    <lineage>
        <taxon>Bacteria</taxon>
        <taxon>Bacillati</taxon>
        <taxon>Bacillota</taxon>
        <taxon>Clostridia</taxon>
        <taxon>Eubacteriales</taxon>
        <taxon>Oscillospiraceae</taxon>
        <taxon>Congzhengia</taxon>
    </lineage>
</organism>
<sequence>MEFMNEQLTTPVAGRFDVIVVGGGPAGSCAAIAAARCGAKTLLIERQNCLGGMWTSGFINPIFDHENKNGIMRELINELDKKGFWGGFWNESMNYEYMKHLLEQKCAEAGVKLLFQTAFSKAVMEGSTITGVICESVSGRKAYFADFVVDCSGDALCAISAGANVTKENSETRQAMTLMFLVGNVPQAYRDGALLKDIFIAMFKKAGKPLPFDMPYLITSPNSRFGAIQYTHMYGLDPFSAEDLTAAAIEGRRQMIEAVELLKRSDKAFSDLDLICSSQVMGVRESVQVVGEYTLTANDLLSGASFPDGITKAAFNIDIHTQSNLGQDVRSVKPYEIPFRCLIPKDIHHLLVAGRTISGTHEAMASFRVTANCAAMGEAAGIAASHCAKHRTDVRSINIRELIPELL</sequence>
<dbReference type="PRINTS" id="PR00411">
    <property type="entry name" value="PNDRDTASEI"/>
</dbReference>
<evidence type="ECO:0000256" key="4">
    <source>
        <dbReference type="ARBA" id="ARBA00023004"/>
    </source>
</evidence>
<gene>
    <name evidence="6" type="ORF">H8698_09410</name>
</gene>
<dbReference type="PANTHER" id="PTHR43498">
    <property type="entry name" value="FERREDOXIN:COB-COM HETERODISULFIDE REDUCTASE SUBUNIT A"/>
    <property type="match status" value="1"/>
</dbReference>
<name>A0A926HZH8_9FIRM</name>
<evidence type="ECO:0000256" key="5">
    <source>
        <dbReference type="ARBA" id="ARBA00023014"/>
    </source>
</evidence>
<evidence type="ECO:0000256" key="3">
    <source>
        <dbReference type="ARBA" id="ARBA00023002"/>
    </source>
</evidence>
<dbReference type="AlphaFoldDB" id="A0A926HZH8"/>
<reference evidence="6" key="1">
    <citation type="submission" date="2020-08" db="EMBL/GenBank/DDBJ databases">
        <title>Genome public.</title>
        <authorList>
            <person name="Liu C."/>
            <person name="Sun Q."/>
        </authorList>
    </citation>
    <scope>NUCLEOTIDE SEQUENCE</scope>
    <source>
        <strain evidence="6">H8</strain>
    </source>
</reference>
<evidence type="ECO:0000313" key="6">
    <source>
        <dbReference type="EMBL" id="MBC8541190.1"/>
    </source>
</evidence>
<keyword evidence="2" id="KW-0479">Metal-binding</keyword>
<evidence type="ECO:0000256" key="1">
    <source>
        <dbReference type="ARBA" id="ARBA00022485"/>
    </source>
</evidence>
<dbReference type="PANTHER" id="PTHR43498:SF1">
    <property type="entry name" value="COB--COM HETERODISULFIDE REDUCTASE IRON-SULFUR SUBUNIT A"/>
    <property type="match status" value="1"/>
</dbReference>
<dbReference type="GO" id="GO:0046872">
    <property type="term" value="F:metal ion binding"/>
    <property type="evidence" value="ECO:0007669"/>
    <property type="project" value="UniProtKB-KW"/>
</dbReference>
<proteinExistence type="predicted"/>
<dbReference type="EMBL" id="JACRSU010000003">
    <property type="protein sequence ID" value="MBC8541190.1"/>
    <property type="molecule type" value="Genomic_DNA"/>
</dbReference>
<dbReference type="Pfam" id="PF12831">
    <property type="entry name" value="FAD_oxidored"/>
    <property type="match status" value="1"/>
</dbReference>
<dbReference type="GO" id="GO:0016491">
    <property type="term" value="F:oxidoreductase activity"/>
    <property type="evidence" value="ECO:0007669"/>
    <property type="project" value="UniProtKB-KW"/>
</dbReference>
<keyword evidence="7" id="KW-1185">Reference proteome</keyword>
<keyword evidence="5" id="KW-0411">Iron-sulfur</keyword>
<dbReference type="InterPro" id="IPR039650">
    <property type="entry name" value="HdrA-like"/>
</dbReference>
<dbReference type="SUPFAM" id="SSF51905">
    <property type="entry name" value="FAD/NAD(P)-binding domain"/>
    <property type="match status" value="1"/>
</dbReference>
<protein>
    <submittedName>
        <fullName evidence="6">FAD-dependent oxidoreductase</fullName>
    </submittedName>
</protein>
<dbReference type="RefSeq" id="WP_249313142.1">
    <property type="nucleotide sequence ID" value="NZ_JACRSU010000003.1"/>
</dbReference>
<evidence type="ECO:0000313" key="7">
    <source>
        <dbReference type="Proteomes" id="UP000611762"/>
    </source>
</evidence>
<keyword evidence="4" id="KW-0408">Iron</keyword>
<keyword evidence="3" id="KW-0560">Oxidoreductase</keyword>
<keyword evidence="1" id="KW-0004">4Fe-4S</keyword>
<comment type="caution">
    <text evidence="6">The sequence shown here is derived from an EMBL/GenBank/DDBJ whole genome shotgun (WGS) entry which is preliminary data.</text>
</comment>
<evidence type="ECO:0000256" key="2">
    <source>
        <dbReference type="ARBA" id="ARBA00022723"/>
    </source>
</evidence>